<accession>A0A135TP77</accession>
<dbReference type="EMBL" id="JFBX01000106">
    <property type="protein sequence ID" value="KXH49852.1"/>
    <property type="molecule type" value="Genomic_DNA"/>
</dbReference>
<organism evidence="2 3">
    <name type="scientific">Colletotrichum simmondsii</name>
    <dbReference type="NCBI Taxonomy" id="703756"/>
    <lineage>
        <taxon>Eukaryota</taxon>
        <taxon>Fungi</taxon>
        <taxon>Dikarya</taxon>
        <taxon>Ascomycota</taxon>
        <taxon>Pezizomycotina</taxon>
        <taxon>Sordariomycetes</taxon>
        <taxon>Hypocreomycetidae</taxon>
        <taxon>Glomerellales</taxon>
        <taxon>Glomerellaceae</taxon>
        <taxon>Colletotrichum</taxon>
        <taxon>Colletotrichum acutatum species complex</taxon>
    </lineage>
</organism>
<proteinExistence type="predicted"/>
<dbReference type="AlphaFoldDB" id="A0A135TP77"/>
<dbReference type="OrthoDB" id="4832951at2759"/>
<reference evidence="2 3" key="1">
    <citation type="submission" date="2014-02" db="EMBL/GenBank/DDBJ databases">
        <title>The genome sequence of Colletotrichum simmondsii CBS122122.</title>
        <authorList>
            <person name="Baroncelli R."/>
            <person name="Thon M.R."/>
        </authorList>
    </citation>
    <scope>NUCLEOTIDE SEQUENCE [LARGE SCALE GENOMIC DNA]</scope>
    <source>
        <strain evidence="2 3">CBS122122</strain>
    </source>
</reference>
<evidence type="ECO:0000313" key="2">
    <source>
        <dbReference type="EMBL" id="KXH49852.1"/>
    </source>
</evidence>
<feature type="region of interest" description="Disordered" evidence="1">
    <location>
        <begin position="78"/>
        <end position="114"/>
    </location>
</feature>
<evidence type="ECO:0000313" key="3">
    <source>
        <dbReference type="Proteomes" id="UP000070328"/>
    </source>
</evidence>
<protein>
    <submittedName>
        <fullName evidence="2">Uncharacterized protein</fullName>
    </submittedName>
</protein>
<name>A0A135TP77_9PEZI</name>
<evidence type="ECO:0000256" key="1">
    <source>
        <dbReference type="SAM" id="MobiDB-lite"/>
    </source>
</evidence>
<sequence length="330" mass="37018">MDASTGHSRDFEMDMGNTQNPVHSGVPPVASHPRVGLAAPESVYTAPVSAIGDNSTVNLTQDGTTQQKIMRDIMRGARGLPSRKPSPTQHYRHVKTSAKVEKQKSRRWKSKTADSRLSSELDRLLVGDDTPEGFSFGESPTAYKVQHPLRAALQSLPGFTFDDELDSVIFGKHRRVSFGLADIMEQGGRDAVKIWLEEFLLLAFQTMENIVARHPQSNDMDDVPMGFVILAREMESTTDKSPASRSFSRARRTMERRLRQSYDLRRLIDWVLDARRKFLGSKPKPMPGFGIFGHAALEEGTELEKKLWATIDAQTTDAARYPLCEVWVDD</sequence>
<comment type="caution">
    <text evidence="2">The sequence shown here is derived from an EMBL/GenBank/DDBJ whole genome shotgun (WGS) entry which is preliminary data.</text>
</comment>
<dbReference type="Proteomes" id="UP000070328">
    <property type="component" value="Unassembled WGS sequence"/>
</dbReference>
<keyword evidence="3" id="KW-1185">Reference proteome</keyword>
<feature type="region of interest" description="Disordered" evidence="1">
    <location>
        <begin position="1"/>
        <end position="24"/>
    </location>
</feature>
<gene>
    <name evidence="2" type="ORF">CSIM01_03989</name>
</gene>